<dbReference type="Proteomes" id="UP000009376">
    <property type="component" value="Unassembled WGS sequence"/>
</dbReference>
<keyword evidence="1 3" id="KW-0808">Transferase</keyword>
<protein>
    <submittedName>
        <fullName evidence="3">Methyltransferase type 11</fullName>
    </submittedName>
</protein>
<reference evidence="3 4" key="1">
    <citation type="journal article" date="2010" name="Proc. Natl. Acad. Sci. U.S.A.">
        <title>Enigmatic, ultrasmall, uncultivated Archaea.</title>
        <authorList>
            <person name="Baker B.J."/>
            <person name="Comolli L.R."/>
            <person name="Dick G.J."/>
            <person name="Hauser L.J."/>
            <person name="Hyatt D."/>
            <person name="Dill B.D."/>
            <person name="Land M.L."/>
            <person name="Verberkmoes N.C."/>
            <person name="Hettich R.L."/>
            <person name="Banfield J.F."/>
        </authorList>
    </citation>
    <scope>NUCLEOTIDE SEQUENCE [LARGE SCALE GENOMIC DNA]</scope>
</reference>
<gene>
    <name evidence="3" type="ORF">BJBARM5_1036</name>
</gene>
<dbReference type="Gene3D" id="3.40.50.150">
    <property type="entry name" value="Vaccinia Virus protein VP39"/>
    <property type="match status" value="1"/>
</dbReference>
<dbReference type="CDD" id="cd02440">
    <property type="entry name" value="AdoMet_MTases"/>
    <property type="match status" value="1"/>
</dbReference>
<feature type="domain" description="Methyltransferase" evidence="2">
    <location>
        <begin position="44"/>
        <end position="133"/>
    </location>
</feature>
<dbReference type="AlphaFoldDB" id="D6GX12"/>
<dbReference type="GO" id="GO:0008168">
    <property type="term" value="F:methyltransferase activity"/>
    <property type="evidence" value="ECO:0007669"/>
    <property type="project" value="UniProtKB-KW"/>
</dbReference>
<evidence type="ECO:0000313" key="3">
    <source>
        <dbReference type="EMBL" id="EFD92235.1"/>
    </source>
</evidence>
<dbReference type="PANTHER" id="PTHR43861">
    <property type="entry name" value="TRANS-ACONITATE 2-METHYLTRANSFERASE-RELATED"/>
    <property type="match status" value="1"/>
</dbReference>
<accession>D6GX12</accession>
<keyword evidence="3" id="KW-0489">Methyltransferase</keyword>
<name>D6GX12_PARA5</name>
<evidence type="ECO:0000259" key="2">
    <source>
        <dbReference type="Pfam" id="PF13649"/>
    </source>
</evidence>
<dbReference type="InterPro" id="IPR029063">
    <property type="entry name" value="SAM-dependent_MTases_sf"/>
</dbReference>
<dbReference type="EMBL" id="GG745614">
    <property type="protein sequence ID" value="EFD92235.1"/>
    <property type="molecule type" value="Genomic_DNA"/>
</dbReference>
<evidence type="ECO:0000313" key="4">
    <source>
        <dbReference type="Proteomes" id="UP000009376"/>
    </source>
</evidence>
<evidence type="ECO:0000256" key="1">
    <source>
        <dbReference type="ARBA" id="ARBA00022679"/>
    </source>
</evidence>
<dbReference type="Gene3D" id="2.20.130.10">
    <property type="entry name" value="CAC2371-like domains"/>
    <property type="match status" value="1"/>
</dbReference>
<dbReference type="InterPro" id="IPR041698">
    <property type="entry name" value="Methyltransf_25"/>
</dbReference>
<sequence>MPQMYGELAKYYDLIYYWKNYKEENEKIKEIIRKYKKTKGNSLLEVACGTGRHLEYLKKEFECTGLDLNEEMLKLARKRNPEIKFVRADMMKFRLDKKFDVITCLFSSIGYVRTYKNLEKTLKNFSNHLKVGGVVIIEPWLSKSTYTKYSPHLTVYQDKDIKIARASISDAKDNISIMKMHYLIAERRKQVKHFVSIEKLGMFEISKTLQLMKKAGLDAKFLKKNSLDMERGIFVGVKKSE</sequence>
<dbReference type="SUPFAM" id="SSF53335">
    <property type="entry name" value="S-adenosyl-L-methionine-dependent methyltransferases"/>
    <property type="match status" value="1"/>
</dbReference>
<dbReference type="GO" id="GO:0032259">
    <property type="term" value="P:methylation"/>
    <property type="evidence" value="ECO:0007669"/>
    <property type="project" value="UniProtKB-KW"/>
</dbReference>
<proteinExistence type="predicted"/>
<organism evidence="3 4">
    <name type="scientific">Candidatus Parvarchaeum acidophilus ARMAN-5</name>
    <dbReference type="NCBI Taxonomy" id="662762"/>
    <lineage>
        <taxon>Archaea</taxon>
        <taxon>Candidatus Parvarchaeota</taxon>
        <taxon>Candidatus Parvarchaeum</taxon>
    </lineage>
</organism>
<dbReference type="Pfam" id="PF13649">
    <property type="entry name" value="Methyltransf_25"/>
    <property type="match status" value="1"/>
</dbReference>